<dbReference type="EMBL" id="MU006237">
    <property type="protein sequence ID" value="KAF2821404.1"/>
    <property type="molecule type" value="Genomic_DNA"/>
</dbReference>
<dbReference type="Proteomes" id="UP000799424">
    <property type="component" value="Unassembled WGS sequence"/>
</dbReference>
<dbReference type="OrthoDB" id="3939900at2759"/>
<sequence>MSLPYGRSRLLHAIAQRWSQATVWFARLQDFTIQHLYLTAEKGTTLDSRKRLISREPTMESTPPSLQSIPPELILELSDFLSRDCILALKLGTRRLNQILSMPPRPQHEQSECERLLILSLLLRDSSRRRCFRCKKIYDAKFFTSRSAPDEVPASLVDDAQRTEYVPYPKGLCHREVGSIMKKIYTGPGGRSGWTSQKDVWCMCCGAVQGWKECKCKCNICPHRSVRTYTQYIDKKAPWGRRQ</sequence>
<proteinExistence type="predicted"/>
<dbReference type="AlphaFoldDB" id="A0A6A6ZM42"/>
<name>A0A6A6ZM42_9PLEO</name>
<accession>A0A6A6ZM42</accession>
<evidence type="ECO:0008006" key="3">
    <source>
        <dbReference type="Google" id="ProtNLM"/>
    </source>
</evidence>
<organism evidence="1 2">
    <name type="scientific">Ophiobolus disseminans</name>
    <dbReference type="NCBI Taxonomy" id="1469910"/>
    <lineage>
        <taxon>Eukaryota</taxon>
        <taxon>Fungi</taxon>
        <taxon>Dikarya</taxon>
        <taxon>Ascomycota</taxon>
        <taxon>Pezizomycotina</taxon>
        <taxon>Dothideomycetes</taxon>
        <taxon>Pleosporomycetidae</taxon>
        <taxon>Pleosporales</taxon>
        <taxon>Pleosporineae</taxon>
        <taxon>Phaeosphaeriaceae</taxon>
        <taxon>Ophiobolus</taxon>
    </lineage>
</organism>
<keyword evidence="2" id="KW-1185">Reference proteome</keyword>
<gene>
    <name evidence="1" type="ORF">CC86DRAFT_373740</name>
</gene>
<reference evidence="1" key="1">
    <citation type="journal article" date="2020" name="Stud. Mycol.">
        <title>101 Dothideomycetes genomes: a test case for predicting lifestyles and emergence of pathogens.</title>
        <authorList>
            <person name="Haridas S."/>
            <person name="Albert R."/>
            <person name="Binder M."/>
            <person name="Bloem J."/>
            <person name="Labutti K."/>
            <person name="Salamov A."/>
            <person name="Andreopoulos B."/>
            <person name="Baker S."/>
            <person name="Barry K."/>
            <person name="Bills G."/>
            <person name="Bluhm B."/>
            <person name="Cannon C."/>
            <person name="Castanera R."/>
            <person name="Culley D."/>
            <person name="Daum C."/>
            <person name="Ezra D."/>
            <person name="Gonzalez J."/>
            <person name="Henrissat B."/>
            <person name="Kuo A."/>
            <person name="Liang C."/>
            <person name="Lipzen A."/>
            <person name="Lutzoni F."/>
            <person name="Magnuson J."/>
            <person name="Mondo S."/>
            <person name="Nolan M."/>
            <person name="Ohm R."/>
            <person name="Pangilinan J."/>
            <person name="Park H.-J."/>
            <person name="Ramirez L."/>
            <person name="Alfaro M."/>
            <person name="Sun H."/>
            <person name="Tritt A."/>
            <person name="Yoshinaga Y."/>
            <person name="Zwiers L.-H."/>
            <person name="Turgeon B."/>
            <person name="Goodwin S."/>
            <person name="Spatafora J."/>
            <person name="Crous P."/>
            <person name="Grigoriev I."/>
        </authorList>
    </citation>
    <scope>NUCLEOTIDE SEQUENCE</scope>
    <source>
        <strain evidence="1">CBS 113818</strain>
    </source>
</reference>
<evidence type="ECO:0000313" key="2">
    <source>
        <dbReference type="Proteomes" id="UP000799424"/>
    </source>
</evidence>
<protein>
    <recommendedName>
        <fullName evidence="3">F-box domain-containing protein</fullName>
    </recommendedName>
</protein>
<evidence type="ECO:0000313" key="1">
    <source>
        <dbReference type="EMBL" id="KAF2821404.1"/>
    </source>
</evidence>